<comment type="similarity">
    <text evidence="1">Belongs to the acetyl-CoA hydrolase/transferase family.</text>
</comment>
<evidence type="ECO:0000256" key="2">
    <source>
        <dbReference type="ARBA" id="ARBA00022679"/>
    </source>
</evidence>
<feature type="domain" description="Acetyl-CoA hydrolase/transferase C-terminal" evidence="4">
    <location>
        <begin position="303"/>
        <end position="458"/>
    </location>
</feature>
<accession>A0ABN7AWZ9</accession>
<reference evidence="5 6" key="1">
    <citation type="submission" date="2023-09" db="EMBL/GenBank/DDBJ databases">
        <title>Nesidiocoris tenuis whole genome shotgun sequence.</title>
        <authorList>
            <person name="Shibata T."/>
            <person name="Shimoda M."/>
            <person name="Kobayashi T."/>
            <person name="Uehara T."/>
        </authorList>
    </citation>
    <scope>NUCLEOTIDE SEQUENCE [LARGE SCALE GENOMIC DNA]</scope>
    <source>
        <strain evidence="5 6">Japan</strain>
    </source>
</reference>
<evidence type="ECO:0000259" key="3">
    <source>
        <dbReference type="Pfam" id="PF02550"/>
    </source>
</evidence>
<keyword evidence="5" id="KW-0378">Hydrolase</keyword>
<dbReference type="InterPro" id="IPR037171">
    <property type="entry name" value="NagB/RpiA_transferase-like"/>
</dbReference>
<dbReference type="InterPro" id="IPR026888">
    <property type="entry name" value="AcetylCoA_hyd_C"/>
</dbReference>
<dbReference type="InterPro" id="IPR038460">
    <property type="entry name" value="AcetylCoA_hyd_C_sf"/>
</dbReference>
<evidence type="ECO:0000313" key="6">
    <source>
        <dbReference type="Proteomes" id="UP001307889"/>
    </source>
</evidence>
<proteinExistence type="inferred from homology"/>
<evidence type="ECO:0000313" key="5">
    <source>
        <dbReference type="EMBL" id="BES96702.1"/>
    </source>
</evidence>
<dbReference type="Gene3D" id="3.40.1080.20">
    <property type="entry name" value="Acetyl-CoA hydrolase/transferase C-terminal domain"/>
    <property type="match status" value="1"/>
</dbReference>
<dbReference type="InterPro" id="IPR003702">
    <property type="entry name" value="ActCoA_hydro_N"/>
</dbReference>
<sequence length="468" mass="51003">MASVRLNHAFRKLVQKNAARSYFGYSKEIAQPLNREPEWTTAEKAVCCIESGNTVFLSGAAATPIVLADAMAAHGKRNNLKDVQVCHMHTEGPGTYCLPEYDGIFRSNSFFMAANVRKAVAEGRADATPIFLQDIPKLFHNKIIKPDVAMVHVSPPDEHGFCSLGTSVDCVRAAVIHSKYVIAQVNKRMPRTFGDGIIHSSHFDWAVEVDVPLPTHGGHPPSPEEAQIGKLIGQNLVEDGATLQLGIGSIPDAVLSQLDNYKDLGVHTEMFAEGVINLVEKGVITNNKKPIHRGKIVSSFLIGTQRTYDFINNNPMVLMKEVDYTNNTAIIRIHPKMTAVNSCIEVDITGQVCSDSIGTRMFSGFGGQVDFIRGAAEGLDGKGKPVIALQSINQKTKDSKIVPVLKPGAGVVTSRAHVHYVVTEHGIASLFGKTLRQRAHALIQIAHPDHREALEKAAFERLKTMPCP</sequence>
<dbReference type="Pfam" id="PF13336">
    <property type="entry name" value="AcetylCoA_hyd_C"/>
    <property type="match status" value="1"/>
</dbReference>
<name>A0ABN7AWZ9_9HEMI</name>
<dbReference type="Gene3D" id="3.40.1080.10">
    <property type="entry name" value="Glutaconate Coenzyme A-transferase"/>
    <property type="match status" value="1"/>
</dbReference>
<dbReference type="PANTHER" id="PTHR21432">
    <property type="entry name" value="ACETYL-COA HYDROLASE-RELATED"/>
    <property type="match status" value="1"/>
</dbReference>
<keyword evidence="6" id="KW-1185">Reference proteome</keyword>
<gene>
    <name evidence="5" type="ORF">NTJ_09517</name>
</gene>
<organism evidence="5 6">
    <name type="scientific">Nesidiocoris tenuis</name>
    <dbReference type="NCBI Taxonomy" id="355587"/>
    <lineage>
        <taxon>Eukaryota</taxon>
        <taxon>Metazoa</taxon>
        <taxon>Ecdysozoa</taxon>
        <taxon>Arthropoda</taxon>
        <taxon>Hexapoda</taxon>
        <taxon>Insecta</taxon>
        <taxon>Pterygota</taxon>
        <taxon>Neoptera</taxon>
        <taxon>Paraneoptera</taxon>
        <taxon>Hemiptera</taxon>
        <taxon>Heteroptera</taxon>
        <taxon>Panheteroptera</taxon>
        <taxon>Cimicomorpha</taxon>
        <taxon>Miridae</taxon>
        <taxon>Dicyphina</taxon>
        <taxon>Nesidiocoris</taxon>
    </lineage>
</organism>
<dbReference type="PANTHER" id="PTHR21432:SF20">
    <property type="entry name" value="ACETYL-COA HYDROLASE"/>
    <property type="match status" value="1"/>
</dbReference>
<feature type="domain" description="Acetyl-CoA hydrolase/transferase N-terminal" evidence="3">
    <location>
        <begin position="41"/>
        <end position="208"/>
    </location>
</feature>
<dbReference type="Pfam" id="PF02550">
    <property type="entry name" value="AcetylCoA_hydro"/>
    <property type="match status" value="1"/>
</dbReference>
<protein>
    <submittedName>
        <fullName evidence="5">Acetyl-CoA hydrolase/transferase N-terminal domain</fullName>
    </submittedName>
</protein>
<evidence type="ECO:0000256" key="1">
    <source>
        <dbReference type="ARBA" id="ARBA00009632"/>
    </source>
</evidence>
<dbReference type="InterPro" id="IPR046433">
    <property type="entry name" value="ActCoA_hydro"/>
</dbReference>
<dbReference type="Proteomes" id="UP001307889">
    <property type="component" value="Chromosome 7"/>
</dbReference>
<dbReference type="GO" id="GO:0016787">
    <property type="term" value="F:hydrolase activity"/>
    <property type="evidence" value="ECO:0007669"/>
    <property type="project" value="UniProtKB-KW"/>
</dbReference>
<evidence type="ECO:0000259" key="4">
    <source>
        <dbReference type="Pfam" id="PF13336"/>
    </source>
</evidence>
<dbReference type="SUPFAM" id="SSF100950">
    <property type="entry name" value="NagB/RpiA/CoA transferase-like"/>
    <property type="match status" value="2"/>
</dbReference>
<dbReference type="Gene3D" id="3.30.750.70">
    <property type="entry name" value="4-hydroxybutyrate coenzyme like domains"/>
    <property type="match status" value="1"/>
</dbReference>
<keyword evidence="2" id="KW-0808">Transferase</keyword>
<dbReference type="EMBL" id="AP028915">
    <property type="protein sequence ID" value="BES96702.1"/>
    <property type="molecule type" value="Genomic_DNA"/>
</dbReference>